<accession>A0ABS8TZD3</accession>
<dbReference type="Gene3D" id="3.40.50.300">
    <property type="entry name" value="P-loop containing nucleotide triphosphate hydrolases"/>
    <property type="match status" value="1"/>
</dbReference>
<dbReference type="Pfam" id="PF02702">
    <property type="entry name" value="KdpD"/>
    <property type="match status" value="1"/>
</dbReference>
<evidence type="ECO:0000256" key="2">
    <source>
        <dbReference type="ARBA" id="ARBA00022777"/>
    </source>
</evidence>
<dbReference type="EMBL" id="JAJPWV010000001">
    <property type="protein sequence ID" value="MCD8739160.1"/>
    <property type="molecule type" value="Genomic_DNA"/>
</dbReference>
<dbReference type="RefSeq" id="WP_232175033.1">
    <property type="nucleotide sequence ID" value="NZ_JAJPWV010000001.1"/>
</dbReference>
<evidence type="ECO:0000313" key="6">
    <source>
        <dbReference type="Proteomes" id="UP001199919"/>
    </source>
</evidence>
<evidence type="ECO:0000259" key="4">
    <source>
        <dbReference type="Pfam" id="PF02702"/>
    </source>
</evidence>
<feature type="domain" description="Signal transduction histidine kinase osmosensitive K+ channel sensor N-terminal" evidence="4">
    <location>
        <begin position="23"/>
        <end position="231"/>
    </location>
</feature>
<dbReference type="InterPro" id="IPR003852">
    <property type="entry name" value="Sig_transdc_His_kinase_KdpD_N"/>
</dbReference>
<evidence type="ECO:0000256" key="1">
    <source>
        <dbReference type="ARBA" id="ARBA00022679"/>
    </source>
</evidence>
<dbReference type="PANTHER" id="PTHR45569">
    <property type="entry name" value="SENSOR PROTEIN KDPD"/>
    <property type="match status" value="1"/>
</dbReference>
<dbReference type="InterPro" id="IPR027417">
    <property type="entry name" value="P-loop_NTPase"/>
</dbReference>
<evidence type="ECO:0000256" key="3">
    <source>
        <dbReference type="ARBA" id="ARBA00023012"/>
    </source>
</evidence>
<protein>
    <submittedName>
        <fullName evidence="5">Sensor protein KdpD</fullName>
    </submittedName>
</protein>
<keyword evidence="6" id="KW-1185">Reference proteome</keyword>
<dbReference type="InterPro" id="IPR052023">
    <property type="entry name" value="Histidine_kinase_KdpD"/>
</dbReference>
<sequence length="378" mass="43151">MAGNNQNSDNSVKEFIELVKRSRRGKLKVYIGMSAGVGKTYRMLQEAHALLKNGIDIQIGYIETHNRAETHALLDGLPMIARRNTFYKGKELDEMDVQAILNRHPEVVIVDELAHSNIEGSKNSKRWQDVMDILEAGISVITAVNIQHLESLNEEAEDITGIAITERIPDKVLELADEIVNIDLTANELIERLRAGKIYDKSKIERALQNFFRSDKILQLRELALKEVAHHLERKIDIEVPKQIKLRPERFLACISSNHETAKVVIRKTARLASYYRSPWIVLYVQSSGESMERIKLDKQRHLINNFNLATQLGAELMKIKSDQITQTIMQVAEDREITTICIGKPHLSLFQVIWRTTVFNQLLNKIATTETDLVILS</sequence>
<keyword evidence="2" id="KW-0418">Kinase</keyword>
<name>A0ABS8TZD3_9SPHI</name>
<organism evidence="5 6">
    <name type="scientific">Mucilaginibacter roseus</name>
    <dbReference type="NCBI Taxonomy" id="1528868"/>
    <lineage>
        <taxon>Bacteria</taxon>
        <taxon>Pseudomonadati</taxon>
        <taxon>Bacteroidota</taxon>
        <taxon>Sphingobacteriia</taxon>
        <taxon>Sphingobacteriales</taxon>
        <taxon>Sphingobacteriaceae</taxon>
        <taxon>Mucilaginibacter</taxon>
    </lineage>
</organism>
<dbReference type="PANTHER" id="PTHR45569:SF1">
    <property type="entry name" value="SENSOR PROTEIN KDPD"/>
    <property type="match status" value="1"/>
</dbReference>
<keyword evidence="3" id="KW-0902">Two-component regulatory system</keyword>
<evidence type="ECO:0000313" key="5">
    <source>
        <dbReference type="EMBL" id="MCD8739160.1"/>
    </source>
</evidence>
<reference evidence="5 6" key="1">
    <citation type="submission" date="2021-12" db="EMBL/GenBank/DDBJ databases">
        <title>Mucilaginibacter roseus genome.</title>
        <authorList>
            <person name="Ferreira J.R."/>
            <person name="Newman J.D."/>
        </authorList>
    </citation>
    <scope>NUCLEOTIDE SEQUENCE [LARGE SCALE GENOMIC DNA]</scope>
    <source>
        <strain evidence="5 6">LMG 28454</strain>
    </source>
</reference>
<dbReference type="SUPFAM" id="SSF52540">
    <property type="entry name" value="P-loop containing nucleoside triphosphate hydrolases"/>
    <property type="match status" value="1"/>
</dbReference>
<gene>
    <name evidence="5" type="ORF">LT679_00985</name>
</gene>
<proteinExistence type="predicted"/>
<comment type="caution">
    <text evidence="5">The sequence shown here is derived from an EMBL/GenBank/DDBJ whole genome shotgun (WGS) entry which is preliminary data.</text>
</comment>
<dbReference type="Proteomes" id="UP001199919">
    <property type="component" value="Unassembled WGS sequence"/>
</dbReference>
<keyword evidence="1" id="KW-0808">Transferase</keyword>